<dbReference type="EMBL" id="JAFCMP010000525">
    <property type="protein sequence ID" value="KAG5177489.1"/>
    <property type="molecule type" value="Genomic_DNA"/>
</dbReference>
<evidence type="ECO:0000256" key="3">
    <source>
        <dbReference type="ARBA" id="ARBA00022989"/>
    </source>
</evidence>
<feature type="transmembrane region" description="Helical" evidence="5">
    <location>
        <begin position="274"/>
        <end position="291"/>
    </location>
</feature>
<feature type="domain" description="Sugar phosphate transporter" evidence="6">
    <location>
        <begin position="13"/>
        <end position="291"/>
    </location>
</feature>
<dbReference type="PANTHER" id="PTHR11132">
    <property type="entry name" value="SOLUTE CARRIER FAMILY 35"/>
    <property type="match status" value="1"/>
</dbReference>
<dbReference type="Pfam" id="PF03151">
    <property type="entry name" value="TPT"/>
    <property type="match status" value="1"/>
</dbReference>
<evidence type="ECO:0000256" key="5">
    <source>
        <dbReference type="SAM" id="Phobius"/>
    </source>
</evidence>
<reference evidence="7" key="1">
    <citation type="submission" date="2021-02" db="EMBL/GenBank/DDBJ databases">
        <title>First Annotated Genome of the Yellow-green Alga Tribonema minus.</title>
        <authorList>
            <person name="Mahan K.M."/>
        </authorList>
    </citation>
    <scope>NUCLEOTIDE SEQUENCE</scope>
    <source>
        <strain evidence="7">UTEX B ZZ1240</strain>
    </source>
</reference>
<dbReference type="GO" id="GO:0016020">
    <property type="term" value="C:membrane"/>
    <property type="evidence" value="ECO:0007669"/>
    <property type="project" value="UniProtKB-SubCell"/>
</dbReference>
<feature type="transmembrane region" description="Helical" evidence="5">
    <location>
        <begin position="124"/>
        <end position="141"/>
    </location>
</feature>
<dbReference type="InterPro" id="IPR004853">
    <property type="entry name" value="Sugar_P_trans_dom"/>
</dbReference>
<evidence type="ECO:0000313" key="7">
    <source>
        <dbReference type="EMBL" id="KAG5177489.1"/>
    </source>
</evidence>
<comment type="caution">
    <text evidence="7">The sequence shown here is derived from an EMBL/GenBank/DDBJ whole genome shotgun (WGS) entry which is preliminary data.</text>
</comment>
<keyword evidence="3 5" id="KW-1133">Transmembrane helix</keyword>
<keyword evidence="8" id="KW-1185">Reference proteome</keyword>
<dbReference type="Proteomes" id="UP000664859">
    <property type="component" value="Unassembled WGS sequence"/>
</dbReference>
<feature type="transmembrane region" description="Helical" evidence="5">
    <location>
        <begin position="71"/>
        <end position="86"/>
    </location>
</feature>
<accession>A0A836C9E8</accession>
<evidence type="ECO:0000256" key="4">
    <source>
        <dbReference type="ARBA" id="ARBA00023136"/>
    </source>
</evidence>
<evidence type="ECO:0000313" key="8">
    <source>
        <dbReference type="Proteomes" id="UP000664859"/>
    </source>
</evidence>
<feature type="transmembrane region" description="Helical" evidence="5">
    <location>
        <begin position="187"/>
        <end position="208"/>
    </location>
</feature>
<evidence type="ECO:0000256" key="1">
    <source>
        <dbReference type="ARBA" id="ARBA00004141"/>
    </source>
</evidence>
<evidence type="ECO:0000256" key="2">
    <source>
        <dbReference type="ARBA" id="ARBA00022692"/>
    </source>
</evidence>
<dbReference type="AlphaFoldDB" id="A0A836C9E8"/>
<dbReference type="InterPro" id="IPR050186">
    <property type="entry name" value="TPT_transporter"/>
</dbReference>
<keyword evidence="4 5" id="KW-0472">Membrane</keyword>
<comment type="subcellular location">
    <subcellularLocation>
        <location evidence="1">Membrane</location>
        <topology evidence="1">Multi-pass membrane protein</topology>
    </subcellularLocation>
</comment>
<sequence length="346" mass="36390">MAIGATALSVLAYSFCSGTMLLINKLAIHHLGCPTMVSAIQLIAATVWCLGIKYTGCLAVDDFEWAKVKPYLYYVVLFTLGVWTNMKSLEVSNVDTVIVFRACTPLAVAIMDFFFLGRELPGRRSAAALGLLGLGAFGYVASDAQFALAGFAAYYCVTAYFFLICVEMTYGKRITSSVKMATVSGSVMYTNFFAWGPMLAIAASVGELQKFKEVEWTAPGAFYLTLSCVVGTAISYCGWWCRGRVSATTFTLVGVINKVLTVLLNVVIWDKHASPVGLAFLLLCLGGGALYKQAPMRAGAAAAAAATGGRAAADVAVDVEATAPLNASPSAVARSGKGGGGGIELK</sequence>
<feature type="transmembrane region" description="Helical" evidence="5">
    <location>
        <begin position="220"/>
        <end position="241"/>
    </location>
</feature>
<proteinExistence type="predicted"/>
<feature type="transmembrane region" description="Helical" evidence="5">
    <location>
        <begin position="248"/>
        <end position="268"/>
    </location>
</feature>
<gene>
    <name evidence="7" type="ORF">JKP88DRAFT_332652</name>
</gene>
<dbReference type="OrthoDB" id="417037at2759"/>
<feature type="transmembrane region" description="Helical" evidence="5">
    <location>
        <begin position="98"/>
        <end position="117"/>
    </location>
</feature>
<keyword evidence="2 5" id="KW-0812">Transmembrane</keyword>
<protein>
    <recommendedName>
        <fullName evidence="6">Sugar phosphate transporter domain-containing protein</fullName>
    </recommendedName>
</protein>
<feature type="transmembrane region" description="Helical" evidence="5">
    <location>
        <begin position="147"/>
        <end position="166"/>
    </location>
</feature>
<evidence type="ECO:0000259" key="6">
    <source>
        <dbReference type="Pfam" id="PF03151"/>
    </source>
</evidence>
<name>A0A836C9E8_9STRA</name>
<feature type="transmembrane region" description="Helical" evidence="5">
    <location>
        <begin position="26"/>
        <end position="50"/>
    </location>
</feature>
<organism evidence="7 8">
    <name type="scientific">Tribonema minus</name>
    <dbReference type="NCBI Taxonomy" id="303371"/>
    <lineage>
        <taxon>Eukaryota</taxon>
        <taxon>Sar</taxon>
        <taxon>Stramenopiles</taxon>
        <taxon>Ochrophyta</taxon>
        <taxon>PX clade</taxon>
        <taxon>Xanthophyceae</taxon>
        <taxon>Tribonematales</taxon>
        <taxon>Tribonemataceae</taxon>
        <taxon>Tribonema</taxon>
    </lineage>
</organism>